<comment type="similarity">
    <text evidence="1">Belongs to the 2-hydroxycarboxylate transporter (2-HCT) (TC 2.A.24) family.</text>
</comment>
<comment type="caution">
    <text evidence="3">The sequence shown here is derived from an EMBL/GenBank/DDBJ whole genome shotgun (WGS) entry which is preliminary data.</text>
</comment>
<keyword evidence="1" id="KW-0769">Symport</keyword>
<accession>A0A9D1WPC7</accession>
<dbReference type="PANTHER" id="PTHR40033:SF1">
    <property type="entry name" value="CITRATE-SODIUM SYMPORTER"/>
    <property type="match status" value="1"/>
</dbReference>
<feature type="transmembrane region" description="Helical" evidence="2">
    <location>
        <begin position="350"/>
        <end position="370"/>
    </location>
</feature>
<keyword evidence="2" id="KW-0812">Transmembrane</keyword>
<reference evidence="3" key="1">
    <citation type="journal article" date="2021" name="PeerJ">
        <title>Extensive microbial diversity within the chicken gut microbiome revealed by metagenomics and culture.</title>
        <authorList>
            <person name="Gilroy R."/>
            <person name="Ravi A."/>
            <person name="Getino M."/>
            <person name="Pursley I."/>
            <person name="Horton D.L."/>
            <person name="Alikhan N.F."/>
            <person name="Baker D."/>
            <person name="Gharbi K."/>
            <person name="Hall N."/>
            <person name="Watson M."/>
            <person name="Adriaenssens E.M."/>
            <person name="Foster-Nyarko E."/>
            <person name="Jarju S."/>
            <person name="Secka A."/>
            <person name="Antonio M."/>
            <person name="Oren A."/>
            <person name="Chaudhuri R.R."/>
            <person name="La Ragione R."/>
            <person name="Hildebrand F."/>
            <person name="Pallen M.J."/>
        </authorList>
    </citation>
    <scope>NUCLEOTIDE SEQUENCE</scope>
    <source>
        <strain evidence="3">CHK188-5543</strain>
    </source>
</reference>
<dbReference type="Proteomes" id="UP000886800">
    <property type="component" value="Unassembled WGS sequence"/>
</dbReference>
<dbReference type="GO" id="GO:0015293">
    <property type="term" value="F:symporter activity"/>
    <property type="evidence" value="ECO:0007669"/>
    <property type="project" value="UniProtKB-UniRule"/>
</dbReference>
<evidence type="ECO:0000256" key="2">
    <source>
        <dbReference type="SAM" id="Phobius"/>
    </source>
</evidence>
<evidence type="ECO:0000313" key="4">
    <source>
        <dbReference type="Proteomes" id="UP000886800"/>
    </source>
</evidence>
<feature type="transmembrane region" description="Helical" evidence="2">
    <location>
        <begin position="100"/>
        <end position="121"/>
    </location>
</feature>
<feature type="transmembrane region" description="Helical" evidence="2">
    <location>
        <begin position="287"/>
        <end position="304"/>
    </location>
</feature>
<keyword evidence="2" id="KW-1133">Transmembrane helix</keyword>
<dbReference type="InterPro" id="IPR004679">
    <property type="entry name" value="2-OHcarboxylate_transport"/>
</dbReference>
<dbReference type="PANTHER" id="PTHR40033">
    <property type="entry name" value="NA(+)-MALATE SYMPORTER"/>
    <property type="match status" value="1"/>
</dbReference>
<feature type="transmembrane region" description="Helical" evidence="2">
    <location>
        <begin position="12"/>
        <end position="34"/>
    </location>
</feature>
<feature type="transmembrane region" description="Helical" evidence="2">
    <location>
        <begin position="133"/>
        <end position="154"/>
    </location>
</feature>
<feature type="transmembrane region" description="Helical" evidence="2">
    <location>
        <begin position="40"/>
        <end position="58"/>
    </location>
</feature>
<feature type="transmembrane region" description="Helical" evidence="2">
    <location>
        <begin position="67"/>
        <end position="88"/>
    </location>
</feature>
<gene>
    <name evidence="3" type="ORF">H9736_00020</name>
</gene>
<sequence>MESEKGKKEFTLYGMRWPLFFGFSAVVFVTMWLGVLPDNMAGVIPLLIALGVLLAALGDRLPIIKSFFGGGPITIIFGCAALVMLGIIPQETVAAVDGFMQANGFLDVVVCTLIAGSIMGMDRRLLAKAAVRYLPCVIFAQILGIIAAGLYGFLSGYGVSTSILYVALPCMGGGLGAGAIPLSEMFAGMLGVPSSEVLTKMLPSISIGNAFAICCAGLLDKLGKVRPAMTGNGRLMPLGQENGLEAKDNRPKSSSDYQLLGIGLAFSTAFFCVGQLVALVIPVFHAYAYTIIFIAILKGTGIVPKVVEDACFLWYQAFMKNCQKVILAGVGIVLLDLNELISVFTLNYFLLIATIILATTLGAMFAGKLVGFYPIEAGMSVGLCSVNMGGSGDLMVLSSGKRMELLPFSSISTRIGGALILLSSSFIFKLVVSLFGPA</sequence>
<dbReference type="GO" id="GO:0005886">
    <property type="term" value="C:plasma membrane"/>
    <property type="evidence" value="ECO:0007669"/>
    <property type="project" value="UniProtKB-UniRule"/>
</dbReference>
<keyword evidence="1" id="KW-0813">Transport</keyword>
<dbReference type="Pfam" id="PF03390">
    <property type="entry name" value="2HCT"/>
    <property type="match status" value="1"/>
</dbReference>
<evidence type="ECO:0000313" key="3">
    <source>
        <dbReference type="EMBL" id="HIX64611.1"/>
    </source>
</evidence>
<keyword evidence="1 2" id="KW-0472">Membrane</keyword>
<dbReference type="GO" id="GO:0008514">
    <property type="term" value="F:organic anion transmembrane transporter activity"/>
    <property type="evidence" value="ECO:0007669"/>
    <property type="project" value="InterPro"/>
</dbReference>
<protein>
    <submittedName>
        <fullName evidence="3">2-hydroxycarboxylate transporter family protein</fullName>
    </submittedName>
</protein>
<reference evidence="3" key="2">
    <citation type="submission" date="2021-04" db="EMBL/GenBank/DDBJ databases">
        <authorList>
            <person name="Gilroy R."/>
        </authorList>
    </citation>
    <scope>NUCLEOTIDE SEQUENCE</scope>
    <source>
        <strain evidence="3">CHK188-5543</strain>
    </source>
</reference>
<organism evidence="3 4">
    <name type="scientific">Candidatus Anaerotruncus excrementipullorum</name>
    <dbReference type="NCBI Taxonomy" id="2838465"/>
    <lineage>
        <taxon>Bacteria</taxon>
        <taxon>Bacillati</taxon>
        <taxon>Bacillota</taxon>
        <taxon>Clostridia</taxon>
        <taxon>Eubacteriales</taxon>
        <taxon>Oscillospiraceae</taxon>
        <taxon>Anaerotruncus</taxon>
    </lineage>
</organism>
<feature type="transmembrane region" description="Helical" evidence="2">
    <location>
        <begin position="259"/>
        <end position="281"/>
    </location>
</feature>
<dbReference type="EMBL" id="DXES01000001">
    <property type="protein sequence ID" value="HIX64611.1"/>
    <property type="molecule type" value="Genomic_DNA"/>
</dbReference>
<dbReference type="AlphaFoldDB" id="A0A9D1WPC7"/>
<name>A0A9D1WPC7_9FIRM</name>
<proteinExistence type="inferred from homology"/>
<feature type="transmembrane region" description="Helical" evidence="2">
    <location>
        <begin position="411"/>
        <end position="435"/>
    </location>
</feature>
<feature type="transmembrane region" description="Helical" evidence="2">
    <location>
        <begin position="325"/>
        <end position="344"/>
    </location>
</feature>
<dbReference type="PIRSF" id="PIRSF005348">
    <property type="entry name" value="YxkH"/>
    <property type="match status" value="1"/>
</dbReference>
<evidence type="ECO:0000256" key="1">
    <source>
        <dbReference type="PIRNR" id="PIRNR005348"/>
    </source>
</evidence>